<dbReference type="OMA" id="HIRICLL"/>
<evidence type="ECO:0000313" key="2">
    <source>
        <dbReference type="Proteomes" id="UP000242381"/>
    </source>
</evidence>
<sequence length="499" mass="55831">LSVKRSDEGFICPVCESILNTTMGFKHHSNHHNLNFRISKKRVNDEDTDYSSEFSESEEFEISEISKDLLAHHIPPSALSLDNSSNPQKKKLKLTNSETVLASSDSLTADNQTKADKIMLAKLGCWVPLIYNRGNQQYGVLASPSSASLLLQDSQEPGTWESPIPDGETCSTSLVKTDGDSLIAHIKSTCKASRKLSITCHIELSQKHVHILNQDWLEYPQLRFCGSQLLAGAIIIEKQTSMLVNTVEPYARDPLPDAHYERSPTKSSFPTEPGIYGHIRICLLDSPDGKKLVLGTRVCNFLVTSSMRLDVNSCNISPSTTHFTPSDESRIFLDNSSIQFVTEMIENPDINECQVMPVLNQLRQVRSEFDCLSTYSKCRASSSIASHPSFQPTTIWTLVSQDNFEITRVNFAHKKLSQSRLSSLLFRTIATKVFRFGRDATIKRDEVLIIVSQIDDERLATIFKGILGLFKEHEEVLIIGNAQLNSQLVDLAHKISKET</sequence>
<dbReference type="EMBL" id="KV921611">
    <property type="protein sequence ID" value="ORE12749.1"/>
    <property type="molecule type" value="Genomic_DNA"/>
</dbReference>
<reference evidence="1 2" key="1">
    <citation type="journal article" date="2016" name="Proc. Natl. Acad. Sci. U.S.A.">
        <title>Lipid metabolic changes in an early divergent fungus govern the establishment of a mutualistic symbiosis with endobacteria.</title>
        <authorList>
            <person name="Lastovetsky O.A."/>
            <person name="Gaspar M.L."/>
            <person name="Mondo S.J."/>
            <person name="LaButti K.M."/>
            <person name="Sandor L."/>
            <person name="Grigoriev I.V."/>
            <person name="Henry S.A."/>
            <person name="Pawlowska T.E."/>
        </authorList>
    </citation>
    <scope>NUCLEOTIDE SEQUENCE [LARGE SCALE GENOMIC DNA]</scope>
    <source>
        <strain evidence="1 2">ATCC 11559</strain>
    </source>
</reference>
<accession>A0A1X0RL11</accession>
<dbReference type="Proteomes" id="UP000242381">
    <property type="component" value="Unassembled WGS sequence"/>
</dbReference>
<dbReference type="AlphaFoldDB" id="A0A1X0RL11"/>
<gene>
    <name evidence="1" type="ORF">BCV71DRAFT_190507</name>
</gene>
<evidence type="ECO:0000313" key="1">
    <source>
        <dbReference type="EMBL" id="ORE12749.1"/>
    </source>
</evidence>
<feature type="non-terminal residue" evidence="1">
    <location>
        <position position="1"/>
    </location>
</feature>
<dbReference type="VEuPathDB" id="FungiDB:BCV72DRAFT_237333"/>
<proteinExistence type="predicted"/>
<organism evidence="1 2">
    <name type="scientific">Rhizopus microsporus</name>
    <dbReference type="NCBI Taxonomy" id="58291"/>
    <lineage>
        <taxon>Eukaryota</taxon>
        <taxon>Fungi</taxon>
        <taxon>Fungi incertae sedis</taxon>
        <taxon>Mucoromycota</taxon>
        <taxon>Mucoromycotina</taxon>
        <taxon>Mucoromycetes</taxon>
        <taxon>Mucorales</taxon>
        <taxon>Mucorineae</taxon>
        <taxon>Rhizopodaceae</taxon>
        <taxon>Rhizopus</taxon>
    </lineage>
</organism>
<name>A0A1X0RL11_RHIZD</name>
<protein>
    <submittedName>
        <fullName evidence="1">Uncharacterized protein</fullName>
    </submittedName>
</protein>